<gene>
    <name evidence="7" type="ORF">LCMAC202_04310</name>
</gene>
<accession>A0A481YY54</accession>
<dbReference type="PANTHER" id="PTHR45626">
    <property type="entry name" value="TRANSCRIPTION TERMINATION FACTOR 2-RELATED"/>
    <property type="match status" value="1"/>
</dbReference>
<dbReference type="InterPro" id="IPR027417">
    <property type="entry name" value="P-loop_NTPase"/>
</dbReference>
<keyword evidence="5" id="KW-0863">Zinc-finger</keyword>
<dbReference type="EMBL" id="MK500374">
    <property type="protein sequence ID" value="QBK88069.1"/>
    <property type="molecule type" value="Genomic_DNA"/>
</dbReference>
<evidence type="ECO:0000256" key="1">
    <source>
        <dbReference type="ARBA" id="ARBA00022741"/>
    </source>
</evidence>
<dbReference type="Gene3D" id="3.30.40.10">
    <property type="entry name" value="Zinc/RING finger domain, C3HC4 (zinc finger)"/>
    <property type="match status" value="1"/>
</dbReference>
<dbReference type="InterPro" id="IPR050628">
    <property type="entry name" value="SNF2_RAD54_helicase_TF"/>
</dbReference>
<dbReference type="Pfam" id="PF00271">
    <property type="entry name" value="Helicase_C"/>
    <property type="match status" value="1"/>
</dbReference>
<proteinExistence type="predicted"/>
<organism evidence="7">
    <name type="scientific">Marseillevirus LCMAC202</name>
    <dbReference type="NCBI Taxonomy" id="2506606"/>
    <lineage>
        <taxon>Viruses</taxon>
        <taxon>Varidnaviria</taxon>
        <taxon>Bamfordvirae</taxon>
        <taxon>Nucleocytoviricota</taxon>
        <taxon>Megaviricetes</taxon>
        <taxon>Pimascovirales</taxon>
        <taxon>Pimascovirales incertae sedis</taxon>
        <taxon>Marseilleviridae</taxon>
    </lineage>
</organism>
<keyword evidence="5" id="KW-0479">Metal-binding</keyword>
<keyword evidence="1" id="KW-0547">Nucleotide-binding</keyword>
<evidence type="ECO:0000256" key="2">
    <source>
        <dbReference type="ARBA" id="ARBA00022801"/>
    </source>
</evidence>
<protein>
    <submittedName>
        <fullName evidence="7">DEAD/SNF2-like helicase</fullName>
    </submittedName>
</protein>
<sequence length="572" mass="65810">MDTIDYLLYENSPKTNQPEAIHIQLKPHQMASLYRMCMLDRDCGMTMKSAGIKVRSNVAILADLAGYGKTLTFLSLVELLKAKEIQWMPQAQTYITEGYGITLTKEREHEYINTSLIVVPDNLVDHWQQHLDDYTELTYETVETGSYNKILVEDYELILCPARHYNKFIKENCEYFWNRVAFDEADSIYIPNTEHINARFLWLITATYDNIPRRRNKGFLKNLFKGVSYWDDPIRTYFYPVVVKGNDEFVKKSFSLIEPRIRYVECLTPNFINAVRDHITPHILELVNAGDLDGAISALGGNVDTDRNIIELVTRGIKNDITSVRARIETLNQLEISEEERKVKREKLENKLCSLQVRRDSLEQSISEAADSECTICYDTLKHPTLTPCCNNMFCAECLLEWLKSNNICPLCRGRFDPAGLQTITTTVPSNRAPRQPRAPKQDKMRTLIKIIKRNPAGQYIIFSGHIATFCEIGQTLDYEDISFGVLTTALRTETTLSKFRKGELPVILLDAEHNGAGIEIQQATDVILYHQMRKSLETQTIARAQRPGRKGQLCVWKLKYQHEYLDPVPPY</sequence>
<dbReference type="PANTHER" id="PTHR45626:SF17">
    <property type="entry name" value="HELICASE-LIKE TRANSCRIPTION FACTOR"/>
    <property type="match status" value="1"/>
</dbReference>
<dbReference type="InterPro" id="IPR013083">
    <property type="entry name" value="Znf_RING/FYVE/PHD"/>
</dbReference>
<dbReference type="Pfam" id="PF00176">
    <property type="entry name" value="SNF2-rel_dom"/>
    <property type="match status" value="1"/>
</dbReference>
<dbReference type="SUPFAM" id="SSF57850">
    <property type="entry name" value="RING/U-box"/>
    <property type="match status" value="1"/>
</dbReference>
<dbReference type="InterPro" id="IPR000330">
    <property type="entry name" value="SNF2_N"/>
</dbReference>
<dbReference type="InterPro" id="IPR001650">
    <property type="entry name" value="Helicase_C-like"/>
</dbReference>
<evidence type="ECO:0000313" key="7">
    <source>
        <dbReference type="EMBL" id="QBK88069.1"/>
    </source>
</evidence>
<keyword evidence="3 7" id="KW-0347">Helicase</keyword>
<dbReference type="GO" id="GO:0004386">
    <property type="term" value="F:helicase activity"/>
    <property type="evidence" value="ECO:0007669"/>
    <property type="project" value="UniProtKB-KW"/>
</dbReference>
<dbReference type="InterPro" id="IPR014001">
    <property type="entry name" value="Helicase_ATP-bd"/>
</dbReference>
<reference evidence="7" key="1">
    <citation type="journal article" date="2019" name="MBio">
        <title>Virus Genomes from Deep Sea Sediments Expand the Ocean Megavirome and Support Independent Origins of Viral Gigantism.</title>
        <authorList>
            <person name="Backstrom D."/>
            <person name="Yutin N."/>
            <person name="Jorgensen S.L."/>
            <person name="Dharamshi J."/>
            <person name="Homa F."/>
            <person name="Zaremba-Niedwiedzka K."/>
            <person name="Spang A."/>
            <person name="Wolf Y.I."/>
            <person name="Koonin E.V."/>
            <person name="Ettema T.J."/>
        </authorList>
    </citation>
    <scope>NUCLEOTIDE SEQUENCE</scope>
</reference>
<dbReference type="PROSITE" id="PS50089">
    <property type="entry name" value="ZF_RING_2"/>
    <property type="match status" value="1"/>
</dbReference>
<feature type="domain" description="RING-type" evidence="6">
    <location>
        <begin position="374"/>
        <end position="413"/>
    </location>
</feature>
<dbReference type="SUPFAM" id="SSF52540">
    <property type="entry name" value="P-loop containing nucleoside triphosphate hydrolases"/>
    <property type="match status" value="2"/>
</dbReference>
<dbReference type="SMART" id="SM00184">
    <property type="entry name" value="RING"/>
    <property type="match status" value="1"/>
</dbReference>
<evidence type="ECO:0000256" key="4">
    <source>
        <dbReference type="ARBA" id="ARBA00022840"/>
    </source>
</evidence>
<dbReference type="Gene3D" id="3.40.50.300">
    <property type="entry name" value="P-loop containing nucleotide triphosphate hydrolases"/>
    <property type="match status" value="2"/>
</dbReference>
<dbReference type="GO" id="GO:0008094">
    <property type="term" value="F:ATP-dependent activity, acting on DNA"/>
    <property type="evidence" value="ECO:0007669"/>
    <property type="project" value="TreeGrafter"/>
</dbReference>
<dbReference type="GO" id="GO:0016787">
    <property type="term" value="F:hydrolase activity"/>
    <property type="evidence" value="ECO:0007669"/>
    <property type="project" value="UniProtKB-KW"/>
</dbReference>
<evidence type="ECO:0000256" key="5">
    <source>
        <dbReference type="PROSITE-ProRule" id="PRU00175"/>
    </source>
</evidence>
<dbReference type="Pfam" id="PF13639">
    <property type="entry name" value="zf-RING_2"/>
    <property type="match status" value="1"/>
</dbReference>
<name>A0A481YY54_9VIRU</name>
<evidence type="ECO:0000259" key="6">
    <source>
        <dbReference type="PROSITE" id="PS50089"/>
    </source>
</evidence>
<keyword evidence="4" id="KW-0067">ATP-binding</keyword>
<dbReference type="GO" id="GO:0008270">
    <property type="term" value="F:zinc ion binding"/>
    <property type="evidence" value="ECO:0007669"/>
    <property type="project" value="UniProtKB-KW"/>
</dbReference>
<dbReference type="SMART" id="SM00487">
    <property type="entry name" value="DEXDc"/>
    <property type="match status" value="1"/>
</dbReference>
<keyword evidence="5" id="KW-0862">Zinc</keyword>
<dbReference type="GO" id="GO:0006281">
    <property type="term" value="P:DNA repair"/>
    <property type="evidence" value="ECO:0007669"/>
    <property type="project" value="TreeGrafter"/>
</dbReference>
<evidence type="ECO:0000256" key="3">
    <source>
        <dbReference type="ARBA" id="ARBA00022806"/>
    </source>
</evidence>
<dbReference type="GO" id="GO:0005524">
    <property type="term" value="F:ATP binding"/>
    <property type="evidence" value="ECO:0007669"/>
    <property type="project" value="UniProtKB-KW"/>
</dbReference>
<keyword evidence="2" id="KW-0378">Hydrolase</keyword>
<dbReference type="InterPro" id="IPR001841">
    <property type="entry name" value="Znf_RING"/>
</dbReference>